<reference evidence="1 2" key="1">
    <citation type="submission" date="2019-06" db="EMBL/GenBank/DDBJ databases">
        <title>Complete genome sequence of Haemophilus parasuis HPS412.</title>
        <authorList>
            <person name="Yang S."/>
            <person name="Huang C."/>
        </authorList>
    </citation>
    <scope>NUCLEOTIDE SEQUENCE [LARGE SCALE GENOMIC DNA]</scope>
    <source>
        <strain evidence="1 2">HPS412</strain>
    </source>
</reference>
<dbReference type="AlphaFoldDB" id="A0A859IEJ6"/>
<proteinExistence type="predicted"/>
<dbReference type="RefSeq" id="WP_176443506.1">
    <property type="nucleotide sequence ID" value="NZ_CP041334.1"/>
</dbReference>
<gene>
    <name evidence="1" type="ORF">FLK62_03480</name>
</gene>
<evidence type="ECO:0000313" key="2">
    <source>
        <dbReference type="Proteomes" id="UP000509790"/>
    </source>
</evidence>
<dbReference type="EMBL" id="CP041334">
    <property type="protein sequence ID" value="QKY72393.1"/>
    <property type="molecule type" value="Genomic_DNA"/>
</dbReference>
<dbReference type="Proteomes" id="UP000509790">
    <property type="component" value="Chromosome"/>
</dbReference>
<accession>A0A859IEJ6</accession>
<protein>
    <submittedName>
        <fullName evidence="1">Uncharacterized protein</fullName>
    </submittedName>
</protein>
<organism evidence="1 2">
    <name type="scientific">Glaesserella parasuis</name>
    <name type="common">Haemophilus parasuis</name>
    <dbReference type="NCBI Taxonomy" id="738"/>
    <lineage>
        <taxon>Bacteria</taxon>
        <taxon>Pseudomonadati</taxon>
        <taxon>Pseudomonadota</taxon>
        <taxon>Gammaproteobacteria</taxon>
        <taxon>Pasteurellales</taxon>
        <taxon>Pasteurellaceae</taxon>
        <taxon>Glaesserella</taxon>
    </lineage>
</organism>
<evidence type="ECO:0000313" key="1">
    <source>
        <dbReference type="EMBL" id="QKY72393.1"/>
    </source>
</evidence>
<sequence>MEKIYFYDYWYDKDDIDYDDLKREDCKQFTVDIEKEDLLAVAEVISAIIIRKLRDNNNWVEFGEGEEFYIAFKAKDDAEITLFAVKEKLEPTYQAQEVEDKEDTM</sequence>
<name>A0A859IEJ6_GLAPU</name>